<feature type="chain" id="PRO_5002475642" description="Lipoprotein" evidence="2">
    <location>
        <begin position="21"/>
        <end position="91"/>
    </location>
</feature>
<proteinExistence type="predicted"/>
<keyword evidence="2" id="KW-0732">Signal</keyword>
<evidence type="ECO:0000313" key="4">
    <source>
        <dbReference type="Proteomes" id="UP000033452"/>
    </source>
</evidence>
<feature type="signal peptide" evidence="2">
    <location>
        <begin position="1"/>
        <end position="20"/>
    </location>
</feature>
<dbReference type="EMBL" id="JXYA01000032">
    <property type="protein sequence ID" value="KJZ07745.1"/>
    <property type="molecule type" value="Genomic_DNA"/>
</dbReference>
<evidence type="ECO:0000256" key="2">
    <source>
        <dbReference type="SAM" id="SignalP"/>
    </source>
</evidence>
<gene>
    <name evidence="3" type="ORF">TW77_14695</name>
</gene>
<reference evidence="3 4" key="1">
    <citation type="journal article" date="2015" name="BMC Genomics">
        <title>Genome mining reveals unlocked bioactive potential of marine Gram-negative bacteria.</title>
        <authorList>
            <person name="Machado H."/>
            <person name="Sonnenschein E.C."/>
            <person name="Melchiorsen J."/>
            <person name="Gram L."/>
        </authorList>
    </citation>
    <scope>NUCLEOTIDE SEQUENCE [LARGE SCALE GENOMIC DNA]</scope>
    <source>
        <strain evidence="3 4">S2471</strain>
    </source>
</reference>
<evidence type="ECO:0000313" key="3">
    <source>
        <dbReference type="EMBL" id="KJZ07745.1"/>
    </source>
</evidence>
<dbReference type="PROSITE" id="PS51257">
    <property type="entry name" value="PROKAR_LIPOPROTEIN"/>
    <property type="match status" value="1"/>
</dbReference>
<dbReference type="RefSeq" id="WP_046005739.1">
    <property type="nucleotide sequence ID" value="NZ_JXYA01000032.1"/>
</dbReference>
<evidence type="ECO:0008006" key="5">
    <source>
        <dbReference type="Google" id="ProtNLM"/>
    </source>
</evidence>
<dbReference type="Proteomes" id="UP000033452">
    <property type="component" value="Unassembled WGS sequence"/>
</dbReference>
<feature type="region of interest" description="Disordered" evidence="1">
    <location>
        <begin position="68"/>
        <end position="91"/>
    </location>
</feature>
<dbReference type="AlphaFoldDB" id="A0A0F4QKE2"/>
<sequence>MKINKIILGLSILFSLTACQMSEGAKQSKQDERAELAKVEKDKNYICRTVKKTGSNMYTRRCITKEAHQREKESAHNAMSELNRSWNKNGG</sequence>
<protein>
    <recommendedName>
        <fullName evidence="5">Lipoprotein</fullName>
    </recommendedName>
</protein>
<comment type="caution">
    <text evidence="3">The sequence shown here is derived from an EMBL/GenBank/DDBJ whole genome shotgun (WGS) entry which is preliminary data.</text>
</comment>
<feature type="compositionally biased region" description="Polar residues" evidence="1">
    <location>
        <begin position="80"/>
        <end position="91"/>
    </location>
</feature>
<evidence type="ECO:0000256" key="1">
    <source>
        <dbReference type="SAM" id="MobiDB-lite"/>
    </source>
</evidence>
<keyword evidence="4" id="KW-1185">Reference proteome</keyword>
<accession>A0A0F4QKE2</accession>
<dbReference type="PATRIC" id="fig|43658.5.peg.3111"/>
<dbReference type="OrthoDB" id="9902061at2"/>
<name>A0A0F4QKE2_9GAMM</name>
<organism evidence="3 4">
    <name type="scientific">Pseudoalteromonas rubra</name>
    <dbReference type="NCBI Taxonomy" id="43658"/>
    <lineage>
        <taxon>Bacteria</taxon>
        <taxon>Pseudomonadati</taxon>
        <taxon>Pseudomonadota</taxon>
        <taxon>Gammaproteobacteria</taxon>
        <taxon>Alteromonadales</taxon>
        <taxon>Pseudoalteromonadaceae</taxon>
        <taxon>Pseudoalteromonas</taxon>
    </lineage>
</organism>